<feature type="compositionally biased region" description="Polar residues" evidence="1">
    <location>
        <begin position="223"/>
        <end position="234"/>
    </location>
</feature>
<dbReference type="EMBL" id="CP092873">
    <property type="protein sequence ID" value="UYV73636.1"/>
    <property type="molecule type" value="Genomic_DNA"/>
</dbReference>
<evidence type="ECO:0000256" key="1">
    <source>
        <dbReference type="SAM" id="MobiDB-lite"/>
    </source>
</evidence>
<keyword evidence="3" id="KW-1185">Reference proteome</keyword>
<feature type="compositionally biased region" description="Polar residues" evidence="1">
    <location>
        <begin position="95"/>
        <end position="114"/>
    </location>
</feature>
<accession>A0ABY6KZY2</accession>
<evidence type="ECO:0000313" key="3">
    <source>
        <dbReference type="Proteomes" id="UP001235939"/>
    </source>
</evidence>
<feature type="region of interest" description="Disordered" evidence="1">
    <location>
        <begin position="90"/>
        <end position="248"/>
    </location>
</feature>
<dbReference type="Proteomes" id="UP001235939">
    <property type="component" value="Chromosome 11"/>
</dbReference>
<organism evidence="2 3">
    <name type="scientific">Cordylochernes scorpioides</name>
    <dbReference type="NCBI Taxonomy" id="51811"/>
    <lineage>
        <taxon>Eukaryota</taxon>
        <taxon>Metazoa</taxon>
        <taxon>Ecdysozoa</taxon>
        <taxon>Arthropoda</taxon>
        <taxon>Chelicerata</taxon>
        <taxon>Arachnida</taxon>
        <taxon>Pseudoscorpiones</taxon>
        <taxon>Cheliferoidea</taxon>
        <taxon>Chernetidae</taxon>
        <taxon>Cordylochernes</taxon>
    </lineage>
</organism>
<gene>
    <name evidence="2" type="ORF">LAZ67_11000106</name>
</gene>
<proteinExistence type="predicted"/>
<sequence length="417" mass="45673">MDLAKKKRKKAHKPIVDVAALEKEGEMVISRNHHILRSIGHPSLKTLHEDLIRFIATRTELIKALCAEVENLYGTLNAFAELDDFMEENKPPTACHSTQTCPAPSCKDTCSQTDPVKPATPVPAALPTNKPAPTLPAPTKRKPPEAPNPPEKRTNLQGPSKPVPSRASKPAAARVTLHGEKSAAHTVVISDTRRPTPGRCSKLSAPPTLSPKASELPCAPRGSWSSIPATQTPSVGKEGVRSSQWEADGSGYGDAAAKMRKQIQKNLSDLSVDGARAASVVTYTAVGLHGCYVERLLSCTETWKDQHLKNKPTGFHLYESLAQRDHKKGRSSGGIIVGIREAIKDKIERTEIEKQWIMICLRLDGEMRIKSAMVQNGMQIEIKANNSLSKPWFDHECYIAKNIMKTTLTKYINLIGI</sequence>
<evidence type="ECO:0000313" key="2">
    <source>
        <dbReference type="EMBL" id="UYV73636.1"/>
    </source>
</evidence>
<name>A0ABY6KZY2_9ARAC</name>
<reference evidence="2 3" key="1">
    <citation type="submission" date="2022-01" db="EMBL/GenBank/DDBJ databases">
        <title>A chromosomal length assembly of Cordylochernes scorpioides.</title>
        <authorList>
            <person name="Zeh D."/>
            <person name="Zeh J."/>
        </authorList>
    </citation>
    <scope>NUCLEOTIDE SEQUENCE [LARGE SCALE GENOMIC DNA]</scope>
    <source>
        <strain evidence="2">IN4F17</strain>
        <tissue evidence="2">Whole Body</tissue>
    </source>
</reference>
<protein>
    <submittedName>
        <fullName evidence="2">Uncharacterized protein</fullName>
    </submittedName>
</protein>